<dbReference type="PANTHER" id="PTHR43087">
    <property type="entry name" value="LYSINE/ARGININE/ORNITHINE TRANSPORT SYSTEM KINASE"/>
    <property type="match status" value="1"/>
</dbReference>
<dbReference type="InterPro" id="IPR005129">
    <property type="entry name" value="GTPase_ArgK"/>
</dbReference>
<dbReference type="NCBIfam" id="TIGR00750">
    <property type="entry name" value="lao"/>
    <property type="match status" value="1"/>
</dbReference>
<keyword evidence="5" id="KW-0143">Chaperone</keyword>
<dbReference type="Gene3D" id="1.20.5.170">
    <property type="match status" value="1"/>
</dbReference>
<dbReference type="InterPro" id="IPR027417">
    <property type="entry name" value="P-loop_NTPase"/>
</dbReference>
<dbReference type="EMBL" id="VXPY01000007">
    <property type="protein sequence ID" value="MYD88858.1"/>
    <property type="molecule type" value="Genomic_DNA"/>
</dbReference>
<name>A0A6B1DN75_9CHLR</name>
<dbReference type="SUPFAM" id="SSF52540">
    <property type="entry name" value="P-loop containing nucleoside triphosphate hydrolases"/>
    <property type="match status" value="1"/>
</dbReference>
<evidence type="ECO:0000256" key="5">
    <source>
        <dbReference type="ARBA" id="ARBA00023186"/>
    </source>
</evidence>
<organism evidence="6">
    <name type="scientific">Caldilineaceae bacterium SB0662_bin_9</name>
    <dbReference type="NCBI Taxonomy" id="2605258"/>
    <lineage>
        <taxon>Bacteria</taxon>
        <taxon>Bacillati</taxon>
        <taxon>Chloroflexota</taxon>
        <taxon>Caldilineae</taxon>
        <taxon>Caldilineales</taxon>
        <taxon>Caldilineaceae</taxon>
    </lineage>
</organism>
<comment type="caution">
    <text evidence="6">The sequence shown here is derived from an EMBL/GenBank/DDBJ whole genome shotgun (WGS) entry which is preliminary data.</text>
</comment>
<dbReference type="Gene3D" id="3.40.50.300">
    <property type="entry name" value="P-loop containing nucleotide triphosphate hydrolases"/>
    <property type="match status" value="1"/>
</dbReference>
<evidence type="ECO:0000256" key="2">
    <source>
        <dbReference type="ARBA" id="ARBA00022741"/>
    </source>
</evidence>
<keyword evidence="4" id="KW-0342">GTP-binding</keyword>
<dbReference type="PANTHER" id="PTHR43087:SF1">
    <property type="entry name" value="LAO_AO TRANSPORT SYSTEM ATPASE"/>
    <property type="match status" value="1"/>
</dbReference>
<accession>A0A6B1DN75</accession>
<comment type="similarity">
    <text evidence="1">Belongs to the SIMIBI class G3E GTPase family. ArgK/MeaB subfamily.</text>
</comment>
<dbReference type="Pfam" id="PF03308">
    <property type="entry name" value="MeaB"/>
    <property type="match status" value="1"/>
</dbReference>
<evidence type="ECO:0000313" key="6">
    <source>
        <dbReference type="EMBL" id="MYD88858.1"/>
    </source>
</evidence>
<dbReference type="AlphaFoldDB" id="A0A6B1DN75"/>
<dbReference type="InterPro" id="IPR052040">
    <property type="entry name" value="GTPase/Isobutyryl-CoA_mutase"/>
</dbReference>
<evidence type="ECO:0000256" key="3">
    <source>
        <dbReference type="ARBA" id="ARBA00022801"/>
    </source>
</evidence>
<gene>
    <name evidence="6" type="primary">meaB</name>
    <name evidence="6" type="ORF">F4Y08_00760</name>
</gene>
<evidence type="ECO:0000256" key="4">
    <source>
        <dbReference type="ARBA" id="ARBA00023134"/>
    </source>
</evidence>
<dbReference type="GO" id="GO:0003924">
    <property type="term" value="F:GTPase activity"/>
    <property type="evidence" value="ECO:0007669"/>
    <property type="project" value="InterPro"/>
</dbReference>
<keyword evidence="3" id="KW-0378">Hydrolase</keyword>
<evidence type="ECO:0000256" key="1">
    <source>
        <dbReference type="ARBA" id="ARBA00009625"/>
    </source>
</evidence>
<keyword evidence="2" id="KW-0547">Nucleotide-binding</keyword>
<dbReference type="GO" id="GO:0005525">
    <property type="term" value="F:GTP binding"/>
    <property type="evidence" value="ECO:0007669"/>
    <property type="project" value="UniProtKB-KW"/>
</dbReference>
<proteinExistence type="inferred from homology"/>
<sequence length="340" mass="36036">MTTVAGPTSPEHLAEGLRDGDMRSLARALTWVERRADGFEMLMGALLPHAGQAQLVGVSGPPGAGKSTLIGRLAEQFGAVQRVAVLSVDPTSVVSGGALLGDRIRMTDVSLADNVFVRSVATRGTAGGLSLACWDLALVLDAAGYDPILIETVGAGQGETEVRYLADTTVQVEAPGLGDHVQALKAGMLEVSDIVVVNKADRPDSAQTAARIRQTLALGMETGLAPHAFHGQANDTERGWVQPILLTDALVGTGIDELQVRIAEHRDWLCASGVRGDVERRRAARLLNLLVDQGWQARRRAMLEVAGWEDAVEAVAAREREPHAAARRLLQRVFGEGSGS</sequence>
<reference evidence="6" key="1">
    <citation type="submission" date="2019-09" db="EMBL/GenBank/DDBJ databases">
        <title>Characterisation of the sponge microbiome using genome-centric metagenomics.</title>
        <authorList>
            <person name="Engelberts J.P."/>
            <person name="Robbins S.J."/>
            <person name="De Goeij J.M."/>
            <person name="Aranda M."/>
            <person name="Bell S.C."/>
            <person name="Webster N.S."/>
        </authorList>
    </citation>
    <scope>NUCLEOTIDE SEQUENCE</scope>
    <source>
        <strain evidence="6">SB0662_bin_9</strain>
    </source>
</reference>
<protein>
    <submittedName>
        <fullName evidence="6">Methylmalonyl Co-A mutase-associated GTPase MeaB</fullName>
    </submittedName>
</protein>